<dbReference type="GO" id="GO:0006024">
    <property type="term" value="P:glycosaminoglycan biosynthetic process"/>
    <property type="evidence" value="ECO:0007669"/>
    <property type="project" value="TreeGrafter"/>
</dbReference>
<dbReference type="Pfam" id="PF00328">
    <property type="entry name" value="His_Phos_2"/>
    <property type="match status" value="1"/>
</dbReference>
<dbReference type="PROSITE" id="PS00616">
    <property type="entry name" value="HIS_ACID_PHOSPHAT_1"/>
    <property type="match status" value="1"/>
</dbReference>
<sequence length="515" mass="58743">MIENKFAVMKFITRHKLLFGCLILAWIIGMIFTVFLISRSTHTKMKVQRMSHPLIHPLQHNRLPPATSFKMVKAMRYCNPPHDIIQGQEGKLPVNGSLEFVAIVIRHGDRSPLRPIRNQSIINCGTQSSPLLAKYMKTLKYLRGSAKQISPFATFPLQPAEKNCTPSQMTLLGAHQLIMVGHALHKSYIEEHGLLNKNWTANHVKLYSTIFSRTFQSAVAFLFGFLPTFNVSNIRIIPSIDDRFCMTKYYCNCPLAAHLDKLKIKKKRRLLASHPAVFHLMQKLSPVVKHEPNHSDIYDPFEMFDCMMGYVCHGSHLPCIPGTNECVTFEHVRNLIAFMDWVGRQFIRDTSNTKASMLNMYGFLNHLLSNMEDYINGKEMARFILYSGHDVTLEPLSTALGIDDGNLIPYASRIVFELYSYSVNNKLKYVLKILYNGKDVTKYTSFCKPFFKDTVKSSNPSGYGICPFESFQKFVEDYISTTGASSFQALCNSVQPSSYPFDVTYSSYMDDAYKP</sequence>
<keyword evidence="7" id="KW-0472">Membrane</keyword>
<proteinExistence type="inferred from homology"/>
<dbReference type="CDD" id="cd07061">
    <property type="entry name" value="HP_HAP_like"/>
    <property type="match status" value="1"/>
</dbReference>
<dbReference type="EMBL" id="BPLQ01010712">
    <property type="protein sequence ID" value="GIY52786.1"/>
    <property type="molecule type" value="Genomic_DNA"/>
</dbReference>
<name>A0AAV4U4W7_9ARAC</name>
<dbReference type="PANTHER" id="PTHR11567:SF110">
    <property type="entry name" value="2-PHOSPHOXYLOSE PHOSPHATASE 1"/>
    <property type="match status" value="1"/>
</dbReference>
<evidence type="ECO:0000256" key="5">
    <source>
        <dbReference type="ARBA" id="ARBA00040357"/>
    </source>
</evidence>
<dbReference type="GO" id="GO:0003993">
    <property type="term" value="F:acid phosphatase activity"/>
    <property type="evidence" value="ECO:0007669"/>
    <property type="project" value="UniProtKB-EC"/>
</dbReference>
<evidence type="ECO:0000313" key="9">
    <source>
        <dbReference type="Proteomes" id="UP001054837"/>
    </source>
</evidence>
<comment type="catalytic activity">
    <reaction evidence="1">
        <text>a phosphate monoester + H2O = an alcohol + phosphate</text>
        <dbReference type="Rhea" id="RHEA:15017"/>
        <dbReference type="ChEBI" id="CHEBI:15377"/>
        <dbReference type="ChEBI" id="CHEBI:30879"/>
        <dbReference type="ChEBI" id="CHEBI:43474"/>
        <dbReference type="ChEBI" id="CHEBI:67140"/>
        <dbReference type="EC" id="3.1.3.2"/>
    </reaction>
</comment>
<organism evidence="8 9">
    <name type="scientific">Caerostris darwini</name>
    <dbReference type="NCBI Taxonomy" id="1538125"/>
    <lineage>
        <taxon>Eukaryota</taxon>
        <taxon>Metazoa</taxon>
        <taxon>Ecdysozoa</taxon>
        <taxon>Arthropoda</taxon>
        <taxon>Chelicerata</taxon>
        <taxon>Arachnida</taxon>
        <taxon>Araneae</taxon>
        <taxon>Araneomorphae</taxon>
        <taxon>Entelegynae</taxon>
        <taxon>Araneoidea</taxon>
        <taxon>Araneidae</taxon>
        <taxon>Caerostris</taxon>
    </lineage>
</organism>
<comment type="similarity">
    <text evidence="2">Belongs to the histidine acid phosphatase family.</text>
</comment>
<feature type="transmembrane region" description="Helical" evidence="7">
    <location>
        <begin position="17"/>
        <end position="37"/>
    </location>
</feature>
<evidence type="ECO:0000256" key="4">
    <source>
        <dbReference type="ARBA" id="ARBA00036311"/>
    </source>
</evidence>
<comment type="catalytic activity">
    <reaction evidence="4">
        <text>3-O-[beta-D-GlcA-(1-&gt;3)-beta-D-Gal-(1-&gt;3)-beta-D-Gal-(1-&gt;4)-beta-D-2-O-P-Xyl]-L-seryl-[protein] + H2O = 3-O-(beta-D-GlcA-(1-&gt;3)-beta-D-Gal-(1-&gt;3)-beta-D-Gal-(1-&gt;4)-beta-D-Xyl)-L-seryl-[protein] + phosphate</text>
        <dbReference type="Rhea" id="RHEA:56512"/>
        <dbReference type="Rhea" id="RHEA-COMP:12573"/>
        <dbReference type="Rhea" id="RHEA-COMP:14559"/>
        <dbReference type="ChEBI" id="CHEBI:15377"/>
        <dbReference type="ChEBI" id="CHEBI:43474"/>
        <dbReference type="ChEBI" id="CHEBI:132093"/>
        <dbReference type="ChEBI" id="CHEBI:140495"/>
    </reaction>
</comment>
<evidence type="ECO:0000256" key="7">
    <source>
        <dbReference type="SAM" id="Phobius"/>
    </source>
</evidence>
<reference evidence="8 9" key="1">
    <citation type="submission" date="2021-06" db="EMBL/GenBank/DDBJ databases">
        <title>Caerostris darwini draft genome.</title>
        <authorList>
            <person name="Kono N."/>
            <person name="Arakawa K."/>
        </authorList>
    </citation>
    <scope>NUCLEOTIDE SEQUENCE [LARGE SCALE GENOMIC DNA]</scope>
</reference>
<gene>
    <name evidence="8" type="primary">Pxylp1</name>
    <name evidence="8" type="ORF">CDAR_601922</name>
</gene>
<protein>
    <recommendedName>
        <fullName evidence="5">2-phosphoxylose phosphatase 1</fullName>
    </recommendedName>
    <alternativeName>
        <fullName evidence="6">Acid phosphatase-like protein 2</fullName>
    </alternativeName>
</protein>
<keyword evidence="7" id="KW-0812">Transmembrane</keyword>
<dbReference type="InterPro" id="IPR029033">
    <property type="entry name" value="His_PPase_superfam"/>
</dbReference>
<evidence type="ECO:0000256" key="2">
    <source>
        <dbReference type="ARBA" id="ARBA00005375"/>
    </source>
</evidence>
<dbReference type="PANTHER" id="PTHR11567">
    <property type="entry name" value="ACID PHOSPHATASE-RELATED"/>
    <property type="match status" value="1"/>
</dbReference>
<dbReference type="SUPFAM" id="SSF53254">
    <property type="entry name" value="Phosphoglycerate mutase-like"/>
    <property type="match status" value="1"/>
</dbReference>
<accession>A0AAV4U4W7</accession>
<evidence type="ECO:0000313" key="8">
    <source>
        <dbReference type="EMBL" id="GIY52786.1"/>
    </source>
</evidence>
<dbReference type="GO" id="GO:0005794">
    <property type="term" value="C:Golgi apparatus"/>
    <property type="evidence" value="ECO:0007669"/>
    <property type="project" value="TreeGrafter"/>
</dbReference>
<dbReference type="Proteomes" id="UP001054837">
    <property type="component" value="Unassembled WGS sequence"/>
</dbReference>
<dbReference type="InterPro" id="IPR050645">
    <property type="entry name" value="Histidine_acid_phosphatase"/>
</dbReference>
<dbReference type="InterPro" id="IPR000560">
    <property type="entry name" value="His_Pase_clade-2"/>
</dbReference>
<dbReference type="Gene3D" id="3.40.50.1240">
    <property type="entry name" value="Phosphoglycerate mutase-like"/>
    <property type="match status" value="1"/>
</dbReference>
<dbReference type="GO" id="GO:0050650">
    <property type="term" value="P:chondroitin sulfate proteoglycan biosynthetic process"/>
    <property type="evidence" value="ECO:0007669"/>
    <property type="project" value="TreeGrafter"/>
</dbReference>
<comment type="caution">
    <text evidence="8">The sequence shown here is derived from an EMBL/GenBank/DDBJ whole genome shotgun (WGS) entry which is preliminary data.</text>
</comment>
<dbReference type="AlphaFoldDB" id="A0AAV4U4W7"/>
<keyword evidence="9" id="KW-1185">Reference proteome</keyword>
<evidence type="ECO:0000256" key="3">
    <source>
        <dbReference type="ARBA" id="ARBA00022801"/>
    </source>
</evidence>
<evidence type="ECO:0000256" key="6">
    <source>
        <dbReference type="ARBA" id="ARBA00041499"/>
    </source>
</evidence>
<keyword evidence="7" id="KW-1133">Transmembrane helix</keyword>
<keyword evidence="3" id="KW-0378">Hydrolase</keyword>
<dbReference type="InterPro" id="IPR033379">
    <property type="entry name" value="Acid_Pase_AS"/>
</dbReference>
<evidence type="ECO:0000256" key="1">
    <source>
        <dbReference type="ARBA" id="ARBA00000032"/>
    </source>
</evidence>